<dbReference type="Pfam" id="PF02408">
    <property type="entry name" value="CUB_2"/>
    <property type="match status" value="1"/>
</dbReference>
<sequence length="469" mass="52081">MFRLILAIIPLFAYVLAEPYVCSQLQTYDYVVNKTIYYPSTWNNTDSWSPQFAAGQKCEFVINIPESQYAMINIYANMTNSTLSVVDSIGNVDIVKVSKGIPFFMIAPSCRLLLDAQSVESFAFALQYYPVPAFTPNSYTVKAGADALVFQDKDADNGVVITADSRVSIVTFDVDYFFAGLEPLLRTTVIFDGPDMNSKFLGNLYQAYMSQHQLVSSGKQLTVFTLFPDVKTIVGTFSGIKCYTNIICPFRVDAADGPSVALSYSPADYLTKVNMSQTTSKLSVFDRAFVPKNKLVEYSSSDFNHSLPQKFAGNLRYYYLDKGSAIIDLSRSAIDSKWSKTRDGRKGFITSNNYGLSKSNQTMNELFEGSKYKYEFTLNIKSGANGLNGSAEMTVIVIGENNAESKTKYSKANLPTNPIVVDGYELGVTYDSKSEISNGIFVDFTMKQINSARIYGLAGTIMMVIYQLF</sequence>
<evidence type="ECO:0000259" key="4">
    <source>
        <dbReference type="Pfam" id="PF24512"/>
    </source>
</evidence>
<protein>
    <recommendedName>
        <fullName evidence="7">CUB-like domain-containing protein</fullName>
    </recommendedName>
</protein>
<evidence type="ECO:0000259" key="2">
    <source>
        <dbReference type="Pfam" id="PF02408"/>
    </source>
</evidence>
<comment type="caution">
    <text evidence="5">The sequence shown here is derived from an EMBL/GenBank/DDBJ whole genome shotgun (WGS) entry which is preliminary data.</text>
</comment>
<name>A0A8S1FBQ3_9PELO</name>
<evidence type="ECO:0000259" key="3">
    <source>
        <dbReference type="Pfam" id="PF24511"/>
    </source>
</evidence>
<feature type="signal peptide" evidence="1">
    <location>
        <begin position="1"/>
        <end position="17"/>
    </location>
</feature>
<feature type="domain" description="DUF7591" evidence="3">
    <location>
        <begin position="235"/>
        <end position="331"/>
    </location>
</feature>
<evidence type="ECO:0000256" key="1">
    <source>
        <dbReference type="SAM" id="SignalP"/>
    </source>
</evidence>
<dbReference type="Pfam" id="PF24512">
    <property type="entry name" value="DUF7592"/>
    <property type="match status" value="1"/>
</dbReference>
<gene>
    <name evidence="5" type="ORF">CBOVIS_LOCUS11444</name>
</gene>
<dbReference type="PANTHER" id="PTHR47920:SF1">
    <property type="entry name" value="CUB-LIKE DOMAIN-CONTAINING PROTEIN"/>
    <property type="match status" value="1"/>
</dbReference>
<dbReference type="EMBL" id="CADEPM010000009">
    <property type="protein sequence ID" value="CAB3409845.1"/>
    <property type="molecule type" value="Genomic_DNA"/>
</dbReference>
<dbReference type="InterPro" id="IPR003366">
    <property type="entry name" value="CUB-like_dom"/>
</dbReference>
<dbReference type="AlphaFoldDB" id="A0A8S1FBQ3"/>
<dbReference type="Pfam" id="PF24511">
    <property type="entry name" value="DUF7591"/>
    <property type="match status" value="1"/>
</dbReference>
<dbReference type="PANTHER" id="PTHR47920">
    <property type="entry name" value="PROTEIN CBG13378-RELATED"/>
    <property type="match status" value="1"/>
</dbReference>
<accession>A0A8S1FBQ3</accession>
<keyword evidence="6" id="KW-1185">Reference proteome</keyword>
<feature type="chain" id="PRO_5035911216" description="CUB-like domain-containing protein" evidence="1">
    <location>
        <begin position="18"/>
        <end position="469"/>
    </location>
</feature>
<reference evidence="5 6" key="1">
    <citation type="submission" date="2020-04" db="EMBL/GenBank/DDBJ databases">
        <authorList>
            <person name="Laetsch R D."/>
            <person name="Stevens L."/>
            <person name="Kumar S."/>
            <person name="Blaxter L. M."/>
        </authorList>
    </citation>
    <scope>NUCLEOTIDE SEQUENCE [LARGE SCALE GENOMIC DNA]</scope>
</reference>
<dbReference type="OrthoDB" id="5834179at2759"/>
<evidence type="ECO:0000313" key="5">
    <source>
        <dbReference type="EMBL" id="CAB3409845.1"/>
    </source>
</evidence>
<keyword evidence="1" id="KW-0732">Signal</keyword>
<dbReference type="InterPro" id="IPR056014">
    <property type="entry name" value="DUF7592"/>
</dbReference>
<feature type="domain" description="DUF7592" evidence="4">
    <location>
        <begin position="154"/>
        <end position="226"/>
    </location>
</feature>
<proteinExistence type="predicted"/>
<feature type="domain" description="CUB-like" evidence="2">
    <location>
        <begin position="32"/>
        <end position="132"/>
    </location>
</feature>
<organism evidence="5 6">
    <name type="scientific">Caenorhabditis bovis</name>
    <dbReference type="NCBI Taxonomy" id="2654633"/>
    <lineage>
        <taxon>Eukaryota</taxon>
        <taxon>Metazoa</taxon>
        <taxon>Ecdysozoa</taxon>
        <taxon>Nematoda</taxon>
        <taxon>Chromadorea</taxon>
        <taxon>Rhabditida</taxon>
        <taxon>Rhabditina</taxon>
        <taxon>Rhabditomorpha</taxon>
        <taxon>Rhabditoidea</taxon>
        <taxon>Rhabditidae</taxon>
        <taxon>Peloderinae</taxon>
        <taxon>Caenorhabditis</taxon>
    </lineage>
</organism>
<dbReference type="InterPro" id="IPR056013">
    <property type="entry name" value="DUF7591"/>
</dbReference>
<dbReference type="Proteomes" id="UP000494206">
    <property type="component" value="Unassembled WGS sequence"/>
</dbReference>
<evidence type="ECO:0000313" key="6">
    <source>
        <dbReference type="Proteomes" id="UP000494206"/>
    </source>
</evidence>
<evidence type="ECO:0008006" key="7">
    <source>
        <dbReference type="Google" id="ProtNLM"/>
    </source>
</evidence>